<dbReference type="EMBL" id="JACGLT010000005">
    <property type="protein sequence ID" value="MBA6152778.1"/>
    <property type="molecule type" value="Genomic_DNA"/>
</dbReference>
<keyword evidence="2" id="KW-1185">Reference proteome</keyword>
<evidence type="ECO:0008006" key="3">
    <source>
        <dbReference type="Google" id="ProtNLM"/>
    </source>
</evidence>
<evidence type="ECO:0000313" key="2">
    <source>
        <dbReference type="Proteomes" id="UP000541857"/>
    </source>
</evidence>
<proteinExistence type="predicted"/>
<name>A0A7W2M4Z0_9FLAO</name>
<dbReference type="Pfam" id="PF11316">
    <property type="entry name" value="Rhamno_transf"/>
    <property type="match status" value="1"/>
</dbReference>
<evidence type="ECO:0000313" key="1">
    <source>
        <dbReference type="EMBL" id="MBA6152778.1"/>
    </source>
</evidence>
<dbReference type="AlphaFoldDB" id="A0A7W2M4Z0"/>
<gene>
    <name evidence="1" type="ORF">H3Z82_08590</name>
</gene>
<sequence>MKHFLITRFNLKNEQWQHTKSGQQVITEEWLNERFRLFETYCFPSVEKQTNQKFYWCILFDTQTPSIYKEKIEHLATKGNNIYPLFIDGFKSLQSALVEFITSQLNKNDKYIITTRLDNDDIIHKGFIETIQSLSVEKNKTIIDLIEGYQVSINDKATDLRAYRSHYNPFISLVESVEDFQTVISKNHNDWKSLHKIKYDSKPMWIQLIHKGNLTNDKIKALKKVSHLNIEEFGLDNMTFYNSKNSKNSIILYNTLMMPYRIYYRTKIFLKGILLGK</sequence>
<organism evidence="1 2">
    <name type="scientific">Gelidibacter maritimus</name>
    <dbReference type="NCBI Taxonomy" id="2761487"/>
    <lineage>
        <taxon>Bacteria</taxon>
        <taxon>Pseudomonadati</taxon>
        <taxon>Bacteroidota</taxon>
        <taxon>Flavobacteriia</taxon>
        <taxon>Flavobacteriales</taxon>
        <taxon>Flavobacteriaceae</taxon>
        <taxon>Gelidibacter</taxon>
    </lineage>
</organism>
<dbReference type="InterPro" id="IPR021466">
    <property type="entry name" value="Put_rhamnosyl_transferase"/>
</dbReference>
<dbReference type="Proteomes" id="UP000541857">
    <property type="component" value="Unassembled WGS sequence"/>
</dbReference>
<reference evidence="1 2" key="1">
    <citation type="submission" date="2020-07" db="EMBL/GenBank/DDBJ databases">
        <title>Bacterium isolated from marine sediment.</title>
        <authorList>
            <person name="Shang D."/>
        </authorList>
    </citation>
    <scope>NUCLEOTIDE SEQUENCE [LARGE SCALE GENOMIC DNA]</scope>
    <source>
        <strain evidence="1 2">F6074</strain>
    </source>
</reference>
<dbReference type="RefSeq" id="WP_182204937.1">
    <property type="nucleotide sequence ID" value="NZ_JACGLT010000005.1"/>
</dbReference>
<accession>A0A7W2M4Z0</accession>
<protein>
    <recommendedName>
        <fullName evidence="3">Rhamnosyl transferase</fullName>
    </recommendedName>
</protein>
<comment type="caution">
    <text evidence="1">The sequence shown here is derived from an EMBL/GenBank/DDBJ whole genome shotgun (WGS) entry which is preliminary data.</text>
</comment>